<evidence type="ECO:0000313" key="3">
    <source>
        <dbReference type="Proteomes" id="UP000018004"/>
    </source>
</evidence>
<keyword evidence="1" id="KW-0732">Signal</keyword>
<dbReference type="STRING" id="1341181.FLJC2902T_07330"/>
<keyword evidence="3" id="KW-1185">Reference proteome</keyword>
<accession>V6ST38</accession>
<evidence type="ECO:0000256" key="1">
    <source>
        <dbReference type="SAM" id="SignalP"/>
    </source>
</evidence>
<protein>
    <recommendedName>
        <fullName evidence="4">YD repeat-containing protein</fullName>
    </recommendedName>
</protein>
<sequence>MKRLSIVLGMIAIALLASCSNEEFVDTIDSDSEIDSKLNPYAVLVKRIVATTNSGASVSTDDYVYSGSKLTRVNSSDGRHVIYKYTGNLITQRDYYTSNVLSSKELFEYNENNQLINYRRVNASNAVTYRAVFSYNSDGTVSVNGYRGDVVSQSAQLVNRKVFFTNGKVTRMEAYRTVNGSTVTETHNYTYDTKNSPYNGILGFDKLAYYDVALNGNRNNVTTIATTGVSAANSVNDVIQYTYNSGNYPISASRGSVVFQYTY</sequence>
<dbReference type="PROSITE" id="PS51257">
    <property type="entry name" value="PROKAR_LIPOPROTEIN"/>
    <property type="match status" value="1"/>
</dbReference>
<dbReference type="AlphaFoldDB" id="V6ST38"/>
<dbReference type="PATRIC" id="fig|1341181.4.peg.727"/>
<evidence type="ECO:0000313" key="2">
    <source>
        <dbReference type="EMBL" id="ESU29337.1"/>
    </source>
</evidence>
<dbReference type="EMBL" id="AVGG01000002">
    <property type="protein sequence ID" value="ESU29337.1"/>
    <property type="molecule type" value="Genomic_DNA"/>
</dbReference>
<proteinExistence type="predicted"/>
<name>V6ST38_9FLAO</name>
<dbReference type="OrthoDB" id="1444189at2"/>
<reference evidence="2 3" key="1">
    <citation type="submission" date="2013-08" db="EMBL/GenBank/DDBJ databases">
        <title>Flavobacterium limnosediminis JC2902 genome sequencing.</title>
        <authorList>
            <person name="Lee K."/>
            <person name="Yi H."/>
            <person name="Park S."/>
            <person name="Chun J."/>
        </authorList>
    </citation>
    <scope>NUCLEOTIDE SEQUENCE [LARGE SCALE GENOMIC DNA]</scope>
    <source>
        <strain evidence="2 3">JC2902</strain>
    </source>
</reference>
<organism evidence="2 3">
    <name type="scientific">Flavobacterium limnosediminis JC2902</name>
    <dbReference type="NCBI Taxonomy" id="1341181"/>
    <lineage>
        <taxon>Bacteria</taxon>
        <taxon>Pseudomonadati</taxon>
        <taxon>Bacteroidota</taxon>
        <taxon>Flavobacteriia</taxon>
        <taxon>Flavobacteriales</taxon>
        <taxon>Flavobacteriaceae</taxon>
        <taxon>Flavobacterium</taxon>
    </lineage>
</organism>
<feature type="signal peptide" evidence="1">
    <location>
        <begin position="1"/>
        <end position="19"/>
    </location>
</feature>
<dbReference type="Proteomes" id="UP000018004">
    <property type="component" value="Unassembled WGS sequence"/>
</dbReference>
<gene>
    <name evidence="2" type="ORF">FLJC2902T_07330</name>
</gene>
<evidence type="ECO:0008006" key="4">
    <source>
        <dbReference type="Google" id="ProtNLM"/>
    </source>
</evidence>
<dbReference type="eggNOG" id="COG3209">
    <property type="taxonomic scope" value="Bacteria"/>
</dbReference>
<comment type="caution">
    <text evidence="2">The sequence shown here is derived from an EMBL/GenBank/DDBJ whole genome shotgun (WGS) entry which is preliminary data.</text>
</comment>
<dbReference type="RefSeq" id="WP_023578405.1">
    <property type="nucleotide sequence ID" value="NZ_AVGG01000002.1"/>
</dbReference>
<feature type="chain" id="PRO_5004750933" description="YD repeat-containing protein" evidence="1">
    <location>
        <begin position="20"/>
        <end position="263"/>
    </location>
</feature>